<proteinExistence type="inferred from homology"/>
<reference evidence="4 5" key="1">
    <citation type="submission" date="2020-07" db="EMBL/GenBank/DDBJ databases">
        <title>Sequencing the genomes of 1000 actinobacteria strains.</title>
        <authorList>
            <person name="Klenk H.-P."/>
        </authorList>
    </citation>
    <scope>NUCLEOTIDE SEQUENCE [LARGE SCALE GENOMIC DNA]</scope>
    <source>
        <strain evidence="4 5">DSM 23987</strain>
    </source>
</reference>
<dbReference type="NCBIfam" id="TIGR00732">
    <property type="entry name" value="dprA"/>
    <property type="match status" value="1"/>
</dbReference>
<dbReference type="Gene3D" id="3.40.50.450">
    <property type="match status" value="1"/>
</dbReference>
<keyword evidence="5" id="KW-1185">Reference proteome</keyword>
<evidence type="ECO:0000313" key="4">
    <source>
        <dbReference type="EMBL" id="NYG05912.1"/>
    </source>
</evidence>
<sequence length="367" mass="38070">MTAPSTRRGERAARVAWARLVEPGDPDVAARIAAVGAEEALRAAGSDPVVGARMAGRLPWLDVDRDFEIAQRLGARIVVPGDDEWPKGFDDLAAPPLCLWLRGPADLAASSVRSVSIVGARAATGYGVHVAKELAAGVSEREFAVVSGAAYGIDGAAHEGALAVDGVTIAVVAGGIDRPYPSGHAGLLDRIRATGLVVSEVPPGSAPTKWRFLSRNRLIATLTQGTVVVEAGLRSGSRNTARLAGDHLRMVCAVPGPVTSAVSAGCHELIRDGATLVTDAAEVAEAVGPMGELAPRKQGPSRREDALAPSHQTVLAALPTRKAVTLEELARRCGLAPQEISSALGILDVAGLALREEGRWRKPAVTR</sequence>
<dbReference type="RefSeq" id="WP_179420474.1">
    <property type="nucleotide sequence ID" value="NZ_JACCAB010000001.1"/>
</dbReference>
<dbReference type="Proteomes" id="UP000573599">
    <property type="component" value="Unassembled WGS sequence"/>
</dbReference>
<dbReference type="Pfam" id="PF02481">
    <property type="entry name" value="DNA_processg_A"/>
    <property type="match status" value="1"/>
</dbReference>
<dbReference type="InterPro" id="IPR057666">
    <property type="entry name" value="DrpA_SLOG"/>
</dbReference>
<feature type="domain" description="Smf/DprA SLOG" evidence="2">
    <location>
        <begin position="77"/>
        <end position="287"/>
    </location>
</feature>
<feature type="domain" description="DprA winged helix" evidence="3">
    <location>
        <begin position="300"/>
        <end position="358"/>
    </location>
</feature>
<dbReference type="InterPro" id="IPR041614">
    <property type="entry name" value="DprA_WH"/>
</dbReference>
<gene>
    <name evidence="4" type="ORF">BJ986_000399</name>
</gene>
<dbReference type="InterPro" id="IPR036388">
    <property type="entry name" value="WH-like_DNA-bd_sf"/>
</dbReference>
<dbReference type="InterPro" id="IPR003488">
    <property type="entry name" value="DprA"/>
</dbReference>
<dbReference type="PANTHER" id="PTHR43022:SF1">
    <property type="entry name" value="PROTEIN SMF"/>
    <property type="match status" value="1"/>
</dbReference>
<evidence type="ECO:0000259" key="2">
    <source>
        <dbReference type="Pfam" id="PF02481"/>
    </source>
</evidence>
<organism evidence="4 5">
    <name type="scientific">Pedococcus badiiscoriae</name>
    <dbReference type="NCBI Taxonomy" id="642776"/>
    <lineage>
        <taxon>Bacteria</taxon>
        <taxon>Bacillati</taxon>
        <taxon>Actinomycetota</taxon>
        <taxon>Actinomycetes</taxon>
        <taxon>Micrococcales</taxon>
        <taxon>Intrasporangiaceae</taxon>
        <taxon>Pedococcus</taxon>
    </lineage>
</organism>
<comment type="similarity">
    <text evidence="1">Belongs to the DprA/Smf family.</text>
</comment>
<evidence type="ECO:0000256" key="1">
    <source>
        <dbReference type="ARBA" id="ARBA00006525"/>
    </source>
</evidence>
<dbReference type="Pfam" id="PF17782">
    <property type="entry name" value="WHD_DprA"/>
    <property type="match status" value="1"/>
</dbReference>
<evidence type="ECO:0000313" key="5">
    <source>
        <dbReference type="Proteomes" id="UP000573599"/>
    </source>
</evidence>
<dbReference type="SUPFAM" id="SSF102405">
    <property type="entry name" value="MCP/YpsA-like"/>
    <property type="match status" value="1"/>
</dbReference>
<dbReference type="Gene3D" id="1.10.10.10">
    <property type="entry name" value="Winged helix-like DNA-binding domain superfamily/Winged helix DNA-binding domain"/>
    <property type="match status" value="1"/>
</dbReference>
<dbReference type="EMBL" id="JACCAB010000001">
    <property type="protein sequence ID" value="NYG05912.1"/>
    <property type="molecule type" value="Genomic_DNA"/>
</dbReference>
<protein>
    <submittedName>
        <fullName evidence="4">DNA processing protein</fullName>
    </submittedName>
</protein>
<dbReference type="AlphaFoldDB" id="A0A852WKW1"/>
<name>A0A852WKW1_9MICO</name>
<dbReference type="PANTHER" id="PTHR43022">
    <property type="entry name" value="PROTEIN SMF"/>
    <property type="match status" value="1"/>
</dbReference>
<accession>A0A852WKW1</accession>
<dbReference type="GO" id="GO:0009294">
    <property type="term" value="P:DNA-mediated transformation"/>
    <property type="evidence" value="ECO:0007669"/>
    <property type="project" value="InterPro"/>
</dbReference>
<comment type="caution">
    <text evidence="4">The sequence shown here is derived from an EMBL/GenBank/DDBJ whole genome shotgun (WGS) entry which is preliminary data.</text>
</comment>
<evidence type="ECO:0000259" key="3">
    <source>
        <dbReference type="Pfam" id="PF17782"/>
    </source>
</evidence>